<dbReference type="Gene3D" id="3.20.20.80">
    <property type="entry name" value="Glycosidases"/>
    <property type="match status" value="1"/>
</dbReference>
<evidence type="ECO:0000313" key="3">
    <source>
        <dbReference type="Proteomes" id="UP000663873"/>
    </source>
</evidence>
<feature type="region of interest" description="Disordered" evidence="1">
    <location>
        <begin position="65"/>
        <end position="84"/>
    </location>
</feature>
<comment type="caution">
    <text evidence="2">The sequence shown here is derived from an EMBL/GenBank/DDBJ whole genome shotgun (WGS) entry which is preliminary data.</text>
</comment>
<feature type="non-terminal residue" evidence="2">
    <location>
        <position position="1"/>
    </location>
</feature>
<evidence type="ECO:0000256" key="1">
    <source>
        <dbReference type="SAM" id="MobiDB-lite"/>
    </source>
</evidence>
<dbReference type="Proteomes" id="UP000663873">
    <property type="component" value="Unassembled WGS sequence"/>
</dbReference>
<feature type="compositionally biased region" description="Basic residues" evidence="1">
    <location>
        <begin position="73"/>
        <end position="84"/>
    </location>
</feature>
<gene>
    <name evidence="2" type="ORF">UJA718_LOCUS44942</name>
</gene>
<protein>
    <submittedName>
        <fullName evidence="2">Uncharacterized protein</fullName>
    </submittedName>
</protein>
<dbReference type="AlphaFoldDB" id="A0A821UAI3"/>
<accession>A0A821UAI3</accession>
<evidence type="ECO:0000313" key="2">
    <source>
        <dbReference type="EMBL" id="CAF4886808.1"/>
    </source>
</evidence>
<sequence>VNFDDSSGQSCNQGKFPIVSLVKRLTSNYTVSCVPLTTPPLNTTVAPKNRTKIITPKWKVPRPDYLPTGSGFTKHHPPRKPYNA</sequence>
<feature type="non-terminal residue" evidence="2">
    <location>
        <position position="84"/>
    </location>
</feature>
<name>A0A821UAI3_9BILA</name>
<proteinExistence type="predicted"/>
<keyword evidence="3" id="KW-1185">Reference proteome</keyword>
<reference evidence="2" key="1">
    <citation type="submission" date="2021-02" db="EMBL/GenBank/DDBJ databases">
        <authorList>
            <person name="Nowell W R."/>
        </authorList>
    </citation>
    <scope>NUCLEOTIDE SEQUENCE</scope>
</reference>
<dbReference type="EMBL" id="CAJOBP010072160">
    <property type="protein sequence ID" value="CAF4886808.1"/>
    <property type="molecule type" value="Genomic_DNA"/>
</dbReference>
<organism evidence="2 3">
    <name type="scientific">Rotaria socialis</name>
    <dbReference type="NCBI Taxonomy" id="392032"/>
    <lineage>
        <taxon>Eukaryota</taxon>
        <taxon>Metazoa</taxon>
        <taxon>Spiralia</taxon>
        <taxon>Gnathifera</taxon>
        <taxon>Rotifera</taxon>
        <taxon>Eurotatoria</taxon>
        <taxon>Bdelloidea</taxon>
        <taxon>Philodinida</taxon>
        <taxon>Philodinidae</taxon>
        <taxon>Rotaria</taxon>
    </lineage>
</organism>